<dbReference type="Gene3D" id="3.40.50.300">
    <property type="entry name" value="P-loop containing nucleotide triphosphate hydrolases"/>
    <property type="match status" value="1"/>
</dbReference>
<dbReference type="AlphaFoldDB" id="A0A2K9LFZ4"/>
<dbReference type="CDD" id="cd01130">
    <property type="entry name" value="VirB11-like_ATPase"/>
    <property type="match status" value="1"/>
</dbReference>
<dbReference type="Gene3D" id="3.30.450.380">
    <property type="match status" value="1"/>
</dbReference>
<dbReference type="InterPro" id="IPR008984">
    <property type="entry name" value="SMAD_FHA_dom_sf"/>
</dbReference>
<evidence type="ECO:0000256" key="1">
    <source>
        <dbReference type="ARBA" id="ARBA00006611"/>
    </source>
</evidence>
<dbReference type="SMART" id="SM00240">
    <property type="entry name" value="FHA"/>
    <property type="match status" value="1"/>
</dbReference>
<dbReference type="EMBL" id="CP022684">
    <property type="protein sequence ID" value="AUM11278.1"/>
    <property type="molecule type" value="Genomic_DNA"/>
</dbReference>
<dbReference type="PANTHER" id="PTHR30486">
    <property type="entry name" value="TWITCHING MOTILITY PROTEIN PILT"/>
    <property type="match status" value="1"/>
</dbReference>
<dbReference type="InterPro" id="IPR000253">
    <property type="entry name" value="FHA_dom"/>
</dbReference>
<name>A0A2K9LFZ4_9GAMM</name>
<dbReference type="Gene3D" id="2.60.200.20">
    <property type="match status" value="1"/>
</dbReference>
<dbReference type="GO" id="GO:0016887">
    <property type="term" value="F:ATP hydrolysis activity"/>
    <property type="evidence" value="ECO:0007669"/>
    <property type="project" value="InterPro"/>
</dbReference>
<dbReference type="Pfam" id="PF00437">
    <property type="entry name" value="T2SSE"/>
    <property type="match status" value="1"/>
</dbReference>
<accession>A0A2K9LFZ4</accession>
<dbReference type="SUPFAM" id="SSF52540">
    <property type="entry name" value="P-loop containing nucleoside triphosphate hydrolases"/>
    <property type="match status" value="1"/>
</dbReference>
<proteinExistence type="inferred from homology"/>
<dbReference type="InterPro" id="IPR027417">
    <property type="entry name" value="P-loop_NTPase"/>
</dbReference>
<protein>
    <submittedName>
        <fullName evidence="3">Pilus assembly protein TadA</fullName>
    </submittedName>
</protein>
<dbReference type="InterPro" id="IPR050921">
    <property type="entry name" value="T4SS_GSP_E_ATPase"/>
</dbReference>
<dbReference type="PANTHER" id="PTHR30486:SF15">
    <property type="entry name" value="TYPE II_IV SECRETION SYSTEM ATPASE"/>
    <property type="match status" value="1"/>
</dbReference>
<dbReference type="Proteomes" id="UP000235116">
    <property type="component" value="Chromosome"/>
</dbReference>
<gene>
    <name evidence="3" type="ORF">Kalk_02020</name>
</gene>
<keyword evidence="4" id="KW-1185">Reference proteome</keyword>
<dbReference type="CDD" id="cd00060">
    <property type="entry name" value="FHA"/>
    <property type="match status" value="1"/>
</dbReference>
<organism evidence="3 4">
    <name type="scientific">Ketobacter alkanivorans</name>
    <dbReference type="NCBI Taxonomy" id="1917421"/>
    <lineage>
        <taxon>Bacteria</taxon>
        <taxon>Pseudomonadati</taxon>
        <taxon>Pseudomonadota</taxon>
        <taxon>Gammaproteobacteria</taxon>
        <taxon>Pseudomonadales</taxon>
        <taxon>Ketobacteraceae</taxon>
        <taxon>Ketobacter</taxon>
    </lineage>
</organism>
<feature type="domain" description="FHA" evidence="2">
    <location>
        <begin position="23"/>
        <end position="72"/>
    </location>
</feature>
<dbReference type="InterPro" id="IPR001482">
    <property type="entry name" value="T2SS/T4SS_dom"/>
</dbReference>
<evidence type="ECO:0000313" key="3">
    <source>
        <dbReference type="EMBL" id="AUM11278.1"/>
    </source>
</evidence>
<evidence type="ECO:0000313" key="4">
    <source>
        <dbReference type="Proteomes" id="UP000235116"/>
    </source>
</evidence>
<sequence>MLKFEVFDSNNNKSVYEFAAGTVVLGKGDHCDVILADSHASRNHAEIEVSSVGATLRDLNSTNGVWVNGERLLSDLRLTEGDLLRFGDIGVRITHTPTKKSAFEEGVDRRQKVESVKQESEEIISLKRRIHSLILDYLDLRKRGNLQTMGQDELRIEAEKATRDIIRDHVKNIPEGITPEELQRQVVAEAVGLGALEPLVNDDDVTEIMVNGPDQIYVEKNGRLTLSESRFTSNQSLLAVIDRIVAPLGRRIDESSPMVDARLPDGSRVNAVIPPLALNGPSITIRKFAKKNLFMSDLIRYGSISEEMGLFLKSAVELKQNVVISGGTGSGKTTLLNILSNFIGSEDRILTIEDAAELKLNQPHVVSLESRPANAEGKGRVSIRDLVINALRMRPDRIVVGECRGGEALDMLQAMNTGHDGSLTTGHANSPVDFLSRLEVMVMMAGVDLPSRAIREQIASAVDILVQQSRLADGTRKITHIMEVTGFDGDRIRLEPIFEFVRKGYDANGKITGFYRSTGYIPKFYLDSIDQGVELDLSLFGDADKADIDETVI</sequence>
<dbReference type="OrthoDB" id="9810761at2"/>
<dbReference type="RefSeq" id="WP_101892618.1">
    <property type="nucleotide sequence ID" value="NZ_CP022684.1"/>
</dbReference>
<reference evidence="4" key="1">
    <citation type="submission" date="2017-08" db="EMBL/GenBank/DDBJ databases">
        <title>Direct submision.</title>
        <authorList>
            <person name="Kim S.-J."/>
            <person name="Rhee S.-K."/>
        </authorList>
    </citation>
    <scope>NUCLEOTIDE SEQUENCE [LARGE SCALE GENOMIC DNA]</scope>
    <source>
        <strain evidence="4">GI5</strain>
    </source>
</reference>
<dbReference type="PROSITE" id="PS50006">
    <property type="entry name" value="FHA_DOMAIN"/>
    <property type="match status" value="1"/>
</dbReference>
<dbReference type="SUPFAM" id="SSF49879">
    <property type="entry name" value="SMAD/FHA domain"/>
    <property type="match status" value="1"/>
</dbReference>
<evidence type="ECO:0000259" key="2">
    <source>
        <dbReference type="PROSITE" id="PS50006"/>
    </source>
</evidence>
<dbReference type="Pfam" id="PF00498">
    <property type="entry name" value="FHA"/>
    <property type="match status" value="1"/>
</dbReference>
<dbReference type="KEGG" id="kak:Kalk_02020"/>
<comment type="similarity">
    <text evidence="1">Belongs to the GSP E family.</text>
</comment>